<feature type="compositionally biased region" description="Basic and acidic residues" evidence="1">
    <location>
        <begin position="58"/>
        <end position="81"/>
    </location>
</feature>
<evidence type="ECO:0000313" key="3">
    <source>
        <dbReference type="Proteomes" id="UP000823388"/>
    </source>
</evidence>
<evidence type="ECO:0000256" key="1">
    <source>
        <dbReference type="SAM" id="MobiDB-lite"/>
    </source>
</evidence>
<accession>A0A8T0PNI4</accession>
<feature type="region of interest" description="Disordered" evidence="1">
    <location>
        <begin position="1"/>
        <end position="106"/>
    </location>
</feature>
<protein>
    <submittedName>
        <fullName evidence="2">Uncharacterized protein</fullName>
    </submittedName>
</protein>
<proteinExistence type="predicted"/>
<dbReference type="AlphaFoldDB" id="A0A8T0PNI4"/>
<organism evidence="2 3">
    <name type="scientific">Panicum virgatum</name>
    <name type="common">Blackwell switchgrass</name>
    <dbReference type="NCBI Taxonomy" id="38727"/>
    <lineage>
        <taxon>Eukaryota</taxon>
        <taxon>Viridiplantae</taxon>
        <taxon>Streptophyta</taxon>
        <taxon>Embryophyta</taxon>
        <taxon>Tracheophyta</taxon>
        <taxon>Spermatophyta</taxon>
        <taxon>Magnoliopsida</taxon>
        <taxon>Liliopsida</taxon>
        <taxon>Poales</taxon>
        <taxon>Poaceae</taxon>
        <taxon>PACMAD clade</taxon>
        <taxon>Panicoideae</taxon>
        <taxon>Panicodae</taxon>
        <taxon>Paniceae</taxon>
        <taxon>Panicinae</taxon>
        <taxon>Panicum</taxon>
        <taxon>Panicum sect. Hiantes</taxon>
    </lineage>
</organism>
<dbReference type="Proteomes" id="UP000823388">
    <property type="component" value="Chromosome 8K"/>
</dbReference>
<keyword evidence="3" id="KW-1185">Reference proteome</keyword>
<dbReference type="EMBL" id="CM029051">
    <property type="protein sequence ID" value="KAG2562488.1"/>
    <property type="molecule type" value="Genomic_DNA"/>
</dbReference>
<reference evidence="2" key="1">
    <citation type="submission" date="2020-05" db="EMBL/GenBank/DDBJ databases">
        <title>WGS assembly of Panicum virgatum.</title>
        <authorList>
            <person name="Lovell J.T."/>
            <person name="Jenkins J."/>
            <person name="Shu S."/>
            <person name="Juenger T.E."/>
            <person name="Schmutz J."/>
        </authorList>
    </citation>
    <scope>NUCLEOTIDE SEQUENCE</scope>
    <source>
        <strain evidence="2">AP13</strain>
    </source>
</reference>
<gene>
    <name evidence="2" type="ORF">PVAP13_8KG234707</name>
</gene>
<evidence type="ECO:0000313" key="2">
    <source>
        <dbReference type="EMBL" id="KAG2562488.1"/>
    </source>
</evidence>
<sequence>MGGLRSIRPEPHKSTRRTPSGRFTRSPASPPAVCPPASARTAGGWDGEARMEAASVETRPREHGALDKDVQDDGEGGRWRAPETGATEAPWPRGEEQRWSLGGGWI</sequence>
<name>A0A8T0PNI4_PANVG</name>
<comment type="caution">
    <text evidence="2">The sequence shown here is derived from an EMBL/GenBank/DDBJ whole genome shotgun (WGS) entry which is preliminary data.</text>
</comment>